<dbReference type="Pfam" id="PF13302">
    <property type="entry name" value="Acetyltransf_3"/>
    <property type="match status" value="1"/>
</dbReference>
<dbReference type="PANTHER" id="PTHR43792">
    <property type="entry name" value="GNAT FAMILY, PUTATIVE (AFU_ORTHOLOGUE AFUA_3G00765)-RELATED-RELATED"/>
    <property type="match status" value="1"/>
</dbReference>
<dbReference type="InterPro" id="IPR016181">
    <property type="entry name" value="Acyl_CoA_acyltransferase"/>
</dbReference>
<protein>
    <submittedName>
        <fullName evidence="2">N-acetyltransferase</fullName>
    </submittedName>
</protein>
<dbReference type="EMBL" id="PDFK01000003">
    <property type="protein sequence ID" value="PKU51597.1"/>
    <property type="molecule type" value="Genomic_DNA"/>
</dbReference>
<dbReference type="AlphaFoldDB" id="A0A2I0UZU4"/>
<dbReference type="Proteomes" id="UP000234956">
    <property type="component" value="Unassembled WGS sequence"/>
</dbReference>
<dbReference type="CDD" id="cd04301">
    <property type="entry name" value="NAT_SF"/>
    <property type="match status" value="1"/>
</dbReference>
<dbReference type="GO" id="GO:0008999">
    <property type="term" value="F:protein-N-terminal-alanine acetyltransferase activity"/>
    <property type="evidence" value="ECO:0007669"/>
    <property type="project" value="TreeGrafter"/>
</dbReference>
<dbReference type="InterPro" id="IPR000182">
    <property type="entry name" value="GNAT_dom"/>
</dbReference>
<accession>A0A2I0UZU4</accession>
<keyword evidence="2" id="KW-0808">Transferase</keyword>
<evidence type="ECO:0000313" key="2">
    <source>
        <dbReference type="EMBL" id="PKU51597.1"/>
    </source>
</evidence>
<evidence type="ECO:0000259" key="1">
    <source>
        <dbReference type="PROSITE" id="PS51186"/>
    </source>
</evidence>
<proteinExistence type="predicted"/>
<name>A0A2I0UZU4_9BACI</name>
<organism evidence="2 3">
    <name type="scientific">Lysinibacillus fusiformis</name>
    <dbReference type="NCBI Taxonomy" id="28031"/>
    <lineage>
        <taxon>Bacteria</taxon>
        <taxon>Bacillati</taxon>
        <taxon>Bacillota</taxon>
        <taxon>Bacilli</taxon>
        <taxon>Bacillales</taxon>
        <taxon>Bacillaceae</taxon>
        <taxon>Lysinibacillus</taxon>
    </lineage>
</organism>
<comment type="caution">
    <text evidence="2">The sequence shown here is derived from an EMBL/GenBank/DDBJ whole genome shotgun (WGS) entry which is preliminary data.</text>
</comment>
<dbReference type="InterPro" id="IPR051531">
    <property type="entry name" value="N-acetyltransferase"/>
</dbReference>
<dbReference type="SUPFAM" id="SSF55729">
    <property type="entry name" value="Acyl-CoA N-acyltransferases (Nat)"/>
    <property type="match status" value="1"/>
</dbReference>
<evidence type="ECO:0000313" key="3">
    <source>
        <dbReference type="Proteomes" id="UP000234956"/>
    </source>
</evidence>
<reference evidence="2 3" key="1">
    <citation type="submission" date="2017-10" db="EMBL/GenBank/DDBJ databases">
        <title>Draft genome of Lysinibacillus fusiformis strain Juneja, a laboratory-derived pathogen of Drosophila melanogaster.</title>
        <authorList>
            <person name="Smith B.R."/>
            <person name="Unckless R.L."/>
        </authorList>
    </citation>
    <scope>NUCLEOTIDE SEQUENCE [LARGE SCALE GENOMIC DNA]</scope>
    <source>
        <strain evidence="2 3">Juneja</strain>
    </source>
</reference>
<gene>
    <name evidence="2" type="ORF">CRI88_12930</name>
</gene>
<dbReference type="PANTHER" id="PTHR43792:SF9">
    <property type="entry name" value="RIBOSOMAL-PROTEIN-ALANINE ACETYLTRANSFERASE"/>
    <property type="match status" value="1"/>
</dbReference>
<dbReference type="Gene3D" id="3.40.630.30">
    <property type="match status" value="1"/>
</dbReference>
<dbReference type="GO" id="GO:0005737">
    <property type="term" value="C:cytoplasm"/>
    <property type="evidence" value="ECO:0007669"/>
    <property type="project" value="TreeGrafter"/>
</dbReference>
<feature type="domain" description="N-acetyltransferase" evidence="1">
    <location>
        <begin position="18"/>
        <end position="174"/>
    </location>
</feature>
<sequence length="188" mass="22044">MSINFEFKDFPKLETERFILRKGIVDDCKDIFALYSDEKVVKYLPLTLFASVDDALHELNWYDKIFKEQTGLRWVIEEAKTKKVIGTCGYLNYEKEHNRIEIGYDLNPEHWGKGIMQEALSKIIHFAFTSMGINKIEAKIEPENNSSIRLLEKLNFSQEGVLRQHELEKGKYVDLAIFSILKSEYQEI</sequence>
<dbReference type="PROSITE" id="PS51186">
    <property type="entry name" value="GNAT"/>
    <property type="match status" value="1"/>
</dbReference>